<organism evidence="1 2">
    <name type="scientific">Mucor lusitanicus CBS 277.49</name>
    <dbReference type="NCBI Taxonomy" id="747725"/>
    <lineage>
        <taxon>Eukaryota</taxon>
        <taxon>Fungi</taxon>
        <taxon>Fungi incertae sedis</taxon>
        <taxon>Mucoromycota</taxon>
        <taxon>Mucoromycotina</taxon>
        <taxon>Mucoromycetes</taxon>
        <taxon>Mucorales</taxon>
        <taxon>Mucorineae</taxon>
        <taxon>Mucoraceae</taxon>
        <taxon>Mucor</taxon>
    </lineage>
</organism>
<dbReference type="AlphaFoldDB" id="A0A168PQY5"/>
<dbReference type="EMBL" id="AMYB01000001">
    <property type="protein sequence ID" value="OAD08084.1"/>
    <property type="molecule type" value="Genomic_DNA"/>
</dbReference>
<evidence type="ECO:0000313" key="2">
    <source>
        <dbReference type="Proteomes" id="UP000077051"/>
    </source>
</evidence>
<sequence length="326" mass="37881">MTRQMKTVGLYIDEKKNVYKPDGVVVSFGLKQQEILVLETSGTFTKLDKTKINFDHHKGVYGLLPMIKWIADDYRFGSLDTFTKIKAYFIHAEDKWLHLWSVRYRNEGAFDLWLEASAHNLPDESDKVVYVPRLVQFLWRTKCLVEESISNIMALKQQHNVNSIDYAFSLDEQQSLSDIVNPIILKSTKEDGHHNINRLAKHLETYIGKIMKMQEENWKKKLILNILNAKIGFVKDDDNKHTQLMTILEYWAENGVADPTIRIPTDDSELTWYRRACTVLDPLLKDSRLTMLEMNKAILSKLLELPIPDEANNVYILGMDWTGMQS</sequence>
<evidence type="ECO:0000313" key="1">
    <source>
        <dbReference type="EMBL" id="OAD08084.1"/>
    </source>
</evidence>
<reference evidence="1 2" key="1">
    <citation type="submission" date="2015-06" db="EMBL/GenBank/DDBJ databases">
        <title>Expansion of signal transduction pathways in fungi by whole-genome duplication.</title>
        <authorList>
            <consortium name="DOE Joint Genome Institute"/>
            <person name="Corrochano L.M."/>
            <person name="Kuo A."/>
            <person name="Marcet-Houben M."/>
            <person name="Polaino S."/>
            <person name="Salamov A."/>
            <person name="Villalobos J.M."/>
            <person name="Alvarez M.I."/>
            <person name="Avalos J."/>
            <person name="Benito E.P."/>
            <person name="Benoit I."/>
            <person name="Burger G."/>
            <person name="Camino L.P."/>
            <person name="Canovas D."/>
            <person name="Cerda-Olmedo E."/>
            <person name="Cheng J.-F."/>
            <person name="Dominguez A."/>
            <person name="Elias M."/>
            <person name="Eslava A.P."/>
            <person name="Glaser F."/>
            <person name="Grimwood J."/>
            <person name="Gutierrez G."/>
            <person name="Heitman J."/>
            <person name="Henrissat B."/>
            <person name="Iturriaga E.A."/>
            <person name="Lang B.F."/>
            <person name="Lavin J.L."/>
            <person name="Lee S."/>
            <person name="Li W."/>
            <person name="Lindquist E."/>
            <person name="Lopez-Garcia S."/>
            <person name="Luque E.M."/>
            <person name="Marcos A.T."/>
            <person name="Martin J."/>
            <person name="Mccluskey K."/>
            <person name="Medina H.R."/>
            <person name="Miralles-Duran A."/>
            <person name="Miyazaki A."/>
            <person name="Munoz-Torres E."/>
            <person name="Oguiza J.A."/>
            <person name="Ohm R."/>
            <person name="Olmedo M."/>
            <person name="Orejas M."/>
            <person name="Ortiz-Castellanos L."/>
            <person name="Pisabarro A.G."/>
            <person name="Rodriguez-Romero J."/>
            <person name="Ruiz-Herrera J."/>
            <person name="Ruiz-Vazquez R."/>
            <person name="Sanz C."/>
            <person name="Schackwitz W."/>
            <person name="Schmutz J."/>
            <person name="Shahriari M."/>
            <person name="Shelest E."/>
            <person name="Silva-Franco F."/>
            <person name="Soanes D."/>
            <person name="Syed K."/>
            <person name="Tagua V.G."/>
            <person name="Talbot N.J."/>
            <person name="Thon M."/>
            <person name="De Vries R.P."/>
            <person name="Wiebenga A."/>
            <person name="Yadav J.S."/>
            <person name="Braun E.L."/>
            <person name="Baker S."/>
            <person name="Garre V."/>
            <person name="Horwitz B."/>
            <person name="Torres-Martinez S."/>
            <person name="Idnurm A."/>
            <person name="Herrera-Estrella A."/>
            <person name="Gabaldon T."/>
            <person name="Grigoriev I.V."/>
        </authorList>
    </citation>
    <scope>NUCLEOTIDE SEQUENCE [LARGE SCALE GENOMIC DNA]</scope>
    <source>
        <strain evidence="1 2">CBS 277.49</strain>
    </source>
</reference>
<proteinExistence type="predicted"/>
<keyword evidence="2" id="KW-1185">Reference proteome</keyword>
<dbReference type="Proteomes" id="UP000077051">
    <property type="component" value="Unassembled WGS sequence"/>
</dbReference>
<dbReference type="VEuPathDB" id="FungiDB:MUCCIDRAFT_158319"/>
<gene>
    <name evidence="1" type="ORF">MUCCIDRAFT_158319</name>
</gene>
<accession>A0A168PQY5</accession>
<comment type="caution">
    <text evidence="1">The sequence shown here is derived from an EMBL/GenBank/DDBJ whole genome shotgun (WGS) entry which is preliminary data.</text>
</comment>
<dbReference type="OrthoDB" id="2279273at2759"/>
<name>A0A168PQY5_MUCCL</name>
<protein>
    <submittedName>
        <fullName evidence="1">Uncharacterized protein</fullName>
    </submittedName>
</protein>